<dbReference type="STRING" id="573413.Spirs_3855"/>
<keyword evidence="7" id="KW-0067">ATP-binding</keyword>
<evidence type="ECO:0000256" key="6">
    <source>
        <dbReference type="ARBA" id="ARBA00022777"/>
    </source>
</evidence>
<keyword evidence="5" id="KW-0547">Nucleotide-binding</keyword>
<dbReference type="EMBL" id="CP002116">
    <property type="protein sequence ID" value="ADK82941.1"/>
    <property type="molecule type" value="Genomic_DNA"/>
</dbReference>
<dbReference type="HOGENOM" id="CLU_000445_20_15_12"/>
<proteinExistence type="predicted"/>
<dbReference type="Gene3D" id="1.20.5.1930">
    <property type="match status" value="1"/>
</dbReference>
<dbReference type="AlphaFoldDB" id="E1R886"/>
<dbReference type="GO" id="GO:0000155">
    <property type="term" value="F:phosphorelay sensor kinase activity"/>
    <property type="evidence" value="ECO:0007669"/>
    <property type="project" value="InterPro"/>
</dbReference>
<feature type="transmembrane region" description="Helical" evidence="9">
    <location>
        <begin position="62"/>
        <end position="81"/>
    </location>
</feature>
<dbReference type="InterPro" id="IPR050482">
    <property type="entry name" value="Sensor_HK_TwoCompSys"/>
</dbReference>
<dbReference type="PANTHER" id="PTHR24421">
    <property type="entry name" value="NITRATE/NITRITE SENSOR PROTEIN NARX-RELATED"/>
    <property type="match status" value="1"/>
</dbReference>
<evidence type="ECO:0000256" key="7">
    <source>
        <dbReference type="ARBA" id="ARBA00022840"/>
    </source>
</evidence>
<comment type="catalytic activity">
    <reaction evidence="1">
        <text>ATP + protein L-histidine = ADP + protein N-phospho-L-histidine.</text>
        <dbReference type="EC" id="2.7.13.3"/>
    </reaction>
</comment>
<dbReference type="InterPro" id="IPR011712">
    <property type="entry name" value="Sig_transdc_His_kin_sub3_dim/P"/>
</dbReference>
<evidence type="ECO:0000256" key="4">
    <source>
        <dbReference type="ARBA" id="ARBA00022679"/>
    </source>
</evidence>
<sequence length="413" mass="47100">MRNRPYYIVLLQFLIHLFVLLLFFTAQNLPDFPNQWVVQFAGLLCLSLMFSIATIFFQSAVLHSLILFLRTMIFLLLGFPLGTNISIETVLLVSILFDMHMYLPGSVAFILSMLIILLAWSFQKSCLIWDMEQSSPPMSTQMLFLVFGFAVDACLFVLSTYTRKLARTRNILEHYEISISNLMEANLRLQNSIVTEITQATNNERKRIAQDLHDIIGHSMVNIMMITDSIKDRLDDRDGIKAYCDVIHQQASGALSETENSMRTLRKQYDKRNYNSVAIKKLTSIFEKATGVEVLLEFRNAPTTFGEKIDRIVYRCIQEGLTNAFRHGRANRITILYWKHETGEMEITIKDNGKGVKNLNEGIGIWGMRERLSGIGGSITVNPSEFGFSLTLTFPFCTASDQEVVSDDRVGYC</sequence>
<name>E1R886_SEDSS</name>
<evidence type="ECO:0000256" key="3">
    <source>
        <dbReference type="ARBA" id="ARBA00022553"/>
    </source>
</evidence>
<evidence type="ECO:0000256" key="9">
    <source>
        <dbReference type="SAM" id="Phobius"/>
    </source>
</evidence>
<keyword evidence="9" id="KW-0812">Transmembrane</keyword>
<dbReference type="InterPro" id="IPR003594">
    <property type="entry name" value="HATPase_dom"/>
</dbReference>
<dbReference type="EC" id="2.7.13.3" evidence="2"/>
<reference evidence="11 12" key="1">
    <citation type="journal article" date="2010" name="Stand. Genomic Sci.">
        <title>Complete genome sequence of Spirochaeta smaragdinae type strain (SEBR 4228).</title>
        <authorList>
            <person name="Mavromatis K."/>
            <person name="Yasawong M."/>
            <person name="Chertkov O."/>
            <person name="Lapidus A."/>
            <person name="Lucas S."/>
            <person name="Nolan M."/>
            <person name="Del Rio T.G."/>
            <person name="Tice H."/>
            <person name="Cheng J.F."/>
            <person name="Pitluck S."/>
            <person name="Liolios K."/>
            <person name="Ivanova N."/>
            <person name="Tapia R."/>
            <person name="Han C."/>
            <person name="Bruce D."/>
            <person name="Goodwin L."/>
            <person name="Pati A."/>
            <person name="Chen A."/>
            <person name="Palaniappan K."/>
            <person name="Land M."/>
            <person name="Hauser L."/>
            <person name="Chang Y.J."/>
            <person name="Jeffries C.D."/>
            <person name="Detter J.C."/>
            <person name="Rohde M."/>
            <person name="Brambilla E."/>
            <person name="Spring S."/>
            <person name="Goker M."/>
            <person name="Sikorski J."/>
            <person name="Woyke T."/>
            <person name="Bristow J."/>
            <person name="Eisen J.A."/>
            <person name="Markowitz V."/>
            <person name="Hugenholtz P."/>
            <person name="Klenk H.P."/>
            <person name="Kyrpides N.C."/>
        </authorList>
    </citation>
    <scope>NUCLEOTIDE SEQUENCE [LARGE SCALE GENOMIC DNA]</scope>
    <source>
        <strain evidence="12">DSM 11293 / JCM 15392 / SEBR 4228</strain>
    </source>
</reference>
<evidence type="ECO:0000313" key="12">
    <source>
        <dbReference type="Proteomes" id="UP000002318"/>
    </source>
</evidence>
<evidence type="ECO:0000313" key="11">
    <source>
        <dbReference type="EMBL" id="ADK82941.1"/>
    </source>
</evidence>
<organism evidence="11 12">
    <name type="scientific">Sediminispirochaeta smaragdinae (strain DSM 11293 / JCM 15392 / SEBR 4228)</name>
    <name type="common">Spirochaeta smaragdinae</name>
    <dbReference type="NCBI Taxonomy" id="573413"/>
    <lineage>
        <taxon>Bacteria</taxon>
        <taxon>Pseudomonadati</taxon>
        <taxon>Spirochaetota</taxon>
        <taxon>Spirochaetia</taxon>
        <taxon>Spirochaetales</taxon>
        <taxon>Spirochaetaceae</taxon>
        <taxon>Sediminispirochaeta</taxon>
    </lineage>
</organism>
<dbReference type="PANTHER" id="PTHR24421:SF10">
    <property type="entry name" value="NITRATE_NITRITE SENSOR PROTEIN NARQ"/>
    <property type="match status" value="1"/>
</dbReference>
<dbReference type="GO" id="GO:0005524">
    <property type="term" value="F:ATP binding"/>
    <property type="evidence" value="ECO:0007669"/>
    <property type="project" value="UniProtKB-KW"/>
</dbReference>
<dbReference type="Gene3D" id="3.30.565.10">
    <property type="entry name" value="Histidine kinase-like ATPase, C-terminal domain"/>
    <property type="match status" value="1"/>
</dbReference>
<feature type="domain" description="Histidine kinase/HSP90-like ATPase" evidence="10">
    <location>
        <begin position="308"/>
        <end position="398"/>
    </location>
</feature>
<feature type="transmembrane region" description="Helical" evidence="9">
    <location>
        <begin position="142"/>
        <end position="161"/>
    </location>
</feature>
<keyword evidence="12" id="KW-1185">Reference proteome</keyword>
<evidence type="ECO:0000256" key="5">
    <source>
        <dbReference type="ARBA" id="ARBA00022741"/>
    </source>
</evidence>
<accession>E1R886</accession>
<dbReference type="Proteomes" id="UP000002318">
    <property type="component" value="Chromosome"/>
</dbReference>
<gene>
    <name evidence="11" type="ordered locus">Spirs_3855</name>
</gene>
<protein>
    <recommendedName>
        <fullName evidence="2">histidine kinase</fullName>
        <ecNumber evidence="2">2.7.13.3</ecNumber>
    </recommendedName>
</protein>
<keyword evidence="9" id="KW-1133">Transmembrane helix</keyword>
<dbReference type="GO" id="GO:0016020">
    <property type="term" value="C:membrane"/>
    <property type="evidence" value="ECO:0007669"/>
    <property type="project" value="InterPro"/>
</dbReference>
<feature type="transmembrane region" description="Helical" evidence="9">
    <location>
        <begin position="6"/>
        <end position="24"/>
    </location>
</feature>
<feature type="transmembrane region" description="Helical" evidence="9">
    <location>
        <begin position="36"/>
        <end position="56"/>
    </location>
</feature>
<dbReference type="InterPro" id="IPR036890">
    <property type="entry name" value="HATPase_C_sf"/>
</dbReference>
<dbReference type="eggNOG" id="COG4585">
    <property type="taxonomic scope" value="Bacteria"/>
</dbReference>
<dbReference type="Pfam" id="PF07730">
    <property type="entry name" value="HisKA_3"/>
    <property type="match status" value="1"/>
</dbReference>
<evidence type="ECO:0000256" key="8">
    <source>
        <dbReference type="ARBA" id="ARBA00023012"/>
    </source>
</evidence>
<feature type="transmembrane region" description="Helical" evidence="9">
    <location>
        <begin position="102"/>
        <end position="122"/>
    </location>
</feature>
<dbReference type="SUPFAM" id="SSF55874">
    <property type="entry name" value="ATPase domain of HSP90 chaperone/DNA topoisomerase II/histidine kinase"/>
    <property type="match status" value="1"/>
</dbReference>
<dbReference type="SMART" id="SM00387">
    <property type="entry name" value="HATPase_c"/>
    <property type="match status" value="1"/>
</dbReference>
<keyword evidence="4" id="KW-0808">Transferase</keyword>
<evidence type="ECO:0000256" key="1">
    <source>
        <dbReference type="ARBA" id="ARBA00000085"/>
    </source>
</evidence>
<dbReference type="KEGG" id="ssm:Spirs_3855"/>
<keyword evidence="9" id="KW-0472">Membrane</keyword>
<dbReference type="Pfam" id="PF02518">
    <property type="entry name" value="HATPase_c"/>
    <property type="match status" value="1"/>
</dbReference>
<dbReference type="CDD" id="cd16917">
    <property type="entry name" value="HATPase_UhpB-NarQ-NarX-like"/>
    <property type="match status" value="1"/>
</dbReference>
<evidence type="ECO:0000256" key="2">
    <source>
        <dbReference type="ARBA" id="ARBA00012438"/>
    </source>
</evidence>
<keyword evidence="8" id="KW-0902">Two-component regulatory system</keyword>
<dbReference type="OrthoDB" id="9781904at2"/>
<dbReference type="GO" id="GO:0046983">
    <property type="term" value="F:protein dimerization activity"/>
    <property type="evidence" value="ECO:0007669"/>
    <property type="project" value="InterPro"/>
</dbReference>
<evidence type="ECO:0000259" key="10">
    <source>
        <dbReference type="SMART" id="SM00387"/>
    </source>
</evidence>
<keyword evidence="3" id="KW-0597">Phosphoprotein</keyword>
<keyword evidence="6 11" id="KW-0418">Kinase</keyword>